<evidence type="ECO:0000313" key="3">
    <source>
        <dbReference type="Proteomes" id="UP000178349"/>
    </source>
</evidence>
<name>A0A1F6NMH3_9BACT</name>
<dbReference type="GO" id="GO:0016051">
    <property type="term" value="P:carbohydrate biosynthetic process"/>
    <property type="evidence" value="ECO:0007669"/>
    <property type="project" value="InterPro"/>
</dbReference>
<dbReference type="InterPro" id="IPR006190">
    <property type="entry name" value="SAF_AFP_Neu5Ac"/>
</dbReference>
<dbReference type="PROSITE" id="PS50844">
    <property type="entry name" value="AFP_LIKE"/>
    <property type="match status" value="1"/>
</dbReference>
<dbReference type="SMART" id="SM00858">
    <property type="entry name" value="SAF"/>
    <property type="match status" value="1"/>
</dbReference>
<dbReference type="GO" id="GO:0047444">
    <property type="term" value="F:N-acylneuraminate-9-phosphate synthase activity"/>
    <property type="evidence" value="ECO:0007669"/>
    <property type="project" value="TreeGrafter"/>
</dbReference>
<dbReference type="PANTHER" id="PTHR42966">
    <property type="entry name" value="N-ACETYLNEURAMINATE SYNTHASE"/>
    <property type="match status" value="1"/>
</dbReference>
<dbReference type="Pfam" id="PF08666">
    <property type="entry name" value="SAF"/>
    <property type="match status" value="1"/>
</dbReference>
<proteinExistence type="predicted"/>
<dbReference type="SUPFAM" id="SSF51569">
    <property type="entry name" value="Aldolase"/>
    <property type="match status" value="1"/>
</dbReference>
<dbReference type="InterPro" id="IPR013132">
    <property type="entry name" value="PseI/NeuA/B-like_N"/>
</dbReference>
<dbReference type="Proteomes" id="UP000178349">
    <property type="component" value="Unassembled WGS sequence"/>
</dbReference>
<dbReference type="PANTHER" id="PTHR42966:SF2">
    <property type="entry name" value="PSEUDAMINIC ACID SYNTHASE"/>
    <property type="match status" value="1"/>
</dbReference>
<dbReference type="InterPro" id="IPR051690">
    <property type="entry name" value="PseI-like"/>
</dbReference>
<protein>
    <submittedName>
        <fullName evidence="2">Pseudaminic acid synthase</fullName>
    </submittedName>
</protein>
<organism evidence="2 3">
    <name type="scientific">Candidatus Magasanikbacteria bacterium RIFOXYC12_FULL_33_11</name>
    <dbReference type="NCBI Taxonomy" id="1798701"/>
    <lineage>
        <taxon>Bacteria</taxon>
        <taxon>Candidatus Magasanikiibacteriota</taxon>
    </lineage>
</organism>
<dbReference type="InterPro" id="IPR036732">
    <property type="entry name" value="AFP_Neu5c_C_sf"/>
</dbReference>
<dbReference type="InterPro" id="IPR057736">
    <property type="entry name" value="SAF_PseI/NeuA/NeuB"/>
</dbReference>
<dbReference type="NCBIfam" id="TIGR03586">
    <property type="entry name" value="PseI"/>
    <property type="match status" value="1"/>
</dbReference>
<dbReference type="EMBL" id="MFQW01000054">
    <property type="protein sequence ID" value="OGH84943.1"/>
    <property type="molecule type" value="Genomic_DNA"/>
</dbReference>
<comment type="caution">
    <text evidence="2">The sequence shown here is derived from an EMBL/GenBank/DDBJ whole genome shotgun (WGS) entry which is preliminary data.</text>
</comment>
<dbReference type="Pfam" id="PF03102">
    <property type="entry name" value="NeuB"/>
    <property type="match status" value="1"/>
</dbReference>
<dbReference type="InterPro" id="IPR013785">
    <property type="entry name" value="Aldolase_TIM"/>
</dbReference>
<accession>A0A1F6NMH3</accession>
<feature type="domain" description="AFP-like" evidence="1">
    <location>
        <begin position="303"/>
        <end position="362"/>
    </location>
</feature>
<evidence type="ECO:0000313" key="2">
    <source>
        <dbReference type="EMBL" id="OGH84943.1"/>
    </source>
</evidence>
<dbReference type="SUPFAM" id="SSF51269">
    <property type="entry name" value="AFP III-like domain"/>
    <property type="match status" value="1"/>
</dbReference>
<dbReference type="InterPro" id="IPR020030">
    <property type="entry name" value="Pseudaminic_synth_PseI"/>
</dbReference>
<sequence>MEEIIIQTPKGERKIGPGNPAFIIAEMSGNHNQNFERAVEIIKFAAEAGADAIKLQTYTPDTMTIDCQKEYFMVAGEGNPDIWKGKTLYELYQKAYTPWEWHPKLKKIAEDLGLVFFSSPFDETAVDFLETLNVPCYKIASYEATDVTLLRKVASTGKPVIMSVGFATLEEIEEATSVLKQYGTKELVVLHCVTAYSNNPIPEQTNLRTMIDIKDRFQVVCGFSDNNAGIEIPLQAVSMGASVIEKHVTIKGDNSGVDEDFSVDQNEFKNFVESVRRIELIMGDIHYGTQGPAEEYNKRFRRSLFVVKDIKKGENFTIDNIRVIRPAMGLLPKYYYEVIGGKKAFCDIERGTPLSVNLIDGGL</sequence>
<dbReference type="Gene3D" id="3.90.1210.10">
    <property type="entry name" value="Antifreeze-like/N-acetylneuraminic acid synthase C-terminal domain"/>
    <property type="match status" value="1"/>
</dbReference>
<dbReference type="InterPro" id="IPR013974">
    <property type="entry name" value="SAF"/>
</dbReference>
<gene>
    <name evidence="2" type="ORF">A2493_01845</name>
</gene>
<dbReference type="CDD" id="cd11615">
    <property type="entry name" value="SAF_NeuB_like"/>
    <property type="match status" value="1"/>
</dbReference>
<dbReference type="Gene3D" id="3.20.20.70">
    <property type="entry name" value="Aldolase class I"/>
    <property type="match status" value="1"/>
</dbReference>
<evidence type="ECO:0000259" key="1">
    <source>
        <dbReference type="PROSITE" id="PS50844"/>
    </source>
</evidence>
<dbReference type="AlphaFoldDB" id="A0A1F6NMH3"/>
<reference evidence="2 3" key="1">
    <citation type="journal article" date="2016" name="Nat. Commun.">
        <title>Thousands of microbial genomes shed light on interconnected biogeochemical processes in an aquifer system.</title>
        <authorList>
            <person name="Anantharaman K."/>
            <person name="Brown C.T."/>
            <person name="Hug L.A."/>
            <person name="Sharon I."/>
            <person name="Castelle C.J."/>
            <person name="Probst A.J."/>
            <person name="Thomas B.C."/>
            <person name="Singh A."/>
            <person name="Wilkins M.J."/>
            <person name="Karaoz U."/>
            <person name="Brodie E.L."/>
            <person name="Williams K.H."/>
            <person name="Hubbard S.S."/>
            <person name="Banfield J.F."/>
        </authorList>
    </citation>
    <scope>NUCLEOTIDE SEQUENCE [LARGE SCALE GENOMIC DNA]</scope>
</reference>